<accession>A0ABS6MM47</accession>
<comment type="caution">
    <text evidence="2">The sequence shown here is derived from an EMBL/GenBank/DDBJ whole genome shotgun (WGS) entry which is preliminary data.</text>
</comment>
<protein>
    <submittedName>
        <fullName evidence="2">Ectonucleotide pyrophosphatase/phosphodiesterase</fullName>
    </submittedName>
</protein>
<keyword evidence="3" id="KW-1185">Reference proteome</keyword>
<dbReference type="PANTHER" id="PTHR10151:SF120">
    <property type="entry name" value="BIS(5'-ADENOSYL)-TRIPHOSPHATASE"/>
    <property type="match status" value="1"/>
</dbReference>
<reference evidence="2 3" key="1">
    <citation type="submission" date="2021-06" db="EMBL/GenBank/DDBJ databases">
        <title>Rheinheimera indica sp. nov., isolated from deep-sea sediment.</title>
        <authorList>
            <person name="Wang Z."/>
            <person name="Zhang X.-Y."/>
        </authorList>
    </citation>
    <scope>NUCLEOTIDE SEQUENCE [LARGE SCALE GENOMIC DNA]</scope>
    <source>
        <strain evidence="2 3">SM2107</strain>
    </source>
</reference>
<sequence>MNTVFNKLNCILAALLLLLATACSSHGNAGKLNGSSGQQTTSSELVILISLDGYSQQYLGKYPAPNIEMLMAEGVVAEAMQPSFPTKTFPNHYSIVTGLYPGNHGIVENNIYDADFDAIFRMSKPEEVTDARWWLGEPIWVTAELQGIKTATYFYPGSEADIKGVRPSLWQAYDGDVSNSERVRSVLNWLSLPEAERPAFLTLYFSTVDDAGHQYGPWSAEVKAAVAEVDQAVGELIAGLKQQNLYGKVNLILVSDHGMAEVIPEQVIVVDKLFDTSDAVLTLWTPEIVSIFPKPGMLEPIYQQLRSSLPSSATVYRKTELPDRWHFKQSKRVAPLLIIPEPGWRLMQQSQYQRWQAKTNQHSVTGSHGYDNIAPQMQAIFIGHGPAFAGGKTIPPFANIELYNLMCAILDITPAANDGDPAWTRQLLQLQKDEPTAIRQY</sequence>
<dbReference type="Proteomes" id="UP000704611">
    <property type="component" value="Unassembled WGS sequence"/>
</dbReference>
<feature type="chain" id="PRO_5046662493" evidence="1">
    <location>
        <begin position="28"/>
        <end position="441"/>
    </location>
</feature>
<evidence type="ECO:0000313" key="3">
    <source>
        <dbReference type="Proteomes" id="UP000704611"/>
    </source>
</evidence>
<dbReference type="CDD" id="cd16018">
    <property type="entry name" value="Enpp"/>
    <property type="match status" value="1"/>
</dbReference>
<name>A0ABS6MM47_9GAMM</name>
<evidence type="ECO:0000256" key="1">
    <source>
        <dbReference type="SAM" id="SignalP"/>
    </source>
</evidence>
<dbReference type="PROSITE" id="PS51257">
    <property type="entry name" value="PROKAR_LIPOPROTEIN"/>
    <property type="match status" value="1"/>
</dbReference>
<evidence type="ECO:0000313" key="2">
    <source>
        <dbReference type="EMBL" id="MBV2129820.1"/>
    </source>
</evidence>
<organism evidence="2 3">
    <name type="scientific">Arsukibacterium indicum</name>
    <dbReference type="NCBI Taxonomy" id="2848612"/>
    <lineage>
        <taxon>Bacteria</taxon>
        <taxon>Pseudomonadati</taxon>
        <taxon>Pseudomonadota</taxon>
        <taxon>Gammaproteobacteria</taxon>
        <taxon>Chromatiales</taxon>
        <taxon>Chromatiaceae</taxon>
        <taxon>Arsukibacterium</taxon>
    </lineage>
</organism>
<dbReference type="PANTHER" id="PTHR10151">
    <property type="entry name" value="ECTONUCLEOTIDE PYROPHOSPHATASE/PHOSPHODIESTERASE"/>
    <property type="match status" value="1"/>
</dbReference>
<dbReference type="EMBL" id="JAHRID010000005">
    <property type="protein sequence ID" value="MBV2129820.1"/>
    <property type="molecule type" value="Genomic_DNA"/>
</dbReference>
<dbReference type="Pfam" id="PF01663">
    <property type="entry name" value="Phosphodiest"/>
    <property type="match status" value="1"/>
</dbReference>
<gene>
    <name evidence="2" type="ORF">KQY15_12055</name>
</gene>
<keyword evidence="1" id="KW-0732">Signal</keyword>
<dbReference type="InterPro" id="IPR002591">
    <property type="entry name" value="Phosphodiest/P_Trfase"/>
</dbReference>
<dbReference type="RefSeq" id="WP_217669478.1">
    <property type="nucleotide sequence ID" value="NZ_JAHRID010000005.1"/>
</dbReference>
<feature type="signal peptide" evidence="1">
    <location>
        <begin position="1"/>
        <end position="27"/>
    </location>
</feature>
<proteinExistence type="predicted"/>